<evidence type="ECO:0000259" key="2">
    <source>
        <dbReference type="PROSITE" id="PS51462"/>
    </source>
</evidence>
<dbReference type="Proteomes" id="UP000182054">
    <property type="component" value="Unassembled WGS sequence"/>
</dbReference>
<accession>A0A1I0SUR8</accession>
<reference evidence="3 4" key="1">
    <citation type="submission" date="2016-10" db="EMBL/GenBank/DDBJ databases">
        <authorList>
            <person name="de Groot N.N."/>
        </authorList>
    </citation>
    <scope>NUCLEOTIDE SEQUENCE [LARGE SCALE GENOMIC DNA]</scope>
    <source>
        <strain evidence="3 4">DSM 44908</strain>
    </source>
</reference>
<dbReference type="Pfam" id="PF00293">
    <property type="entry name" value="NUDIX"/>
    <property type="match status" value="1"/>
</dbReference>
<dbReference type="OrthoDB" id="129709at2"/>
<dbReference type="SUPFAM" id="SSF55811">
    <property type="entry name" value="Nudix"/>
    <property type="match status" value="1"/>
</dbReference>
<gene>
    <name evidence="3" type="ORF">SAMN05444374_102264</name>
</gene>
<dbReference type="AlphaFoldDB" id="A0A1I0SUR8"/>
<proteinExistence type="inferred from homology"/>
<dbReference type="PROSITE" id="PS51462">
    <property type="entry name" value="NUDIX"/>
    <property type="match status" value="1"/>
</dbReference>
<dbReference type="InterPro" id="IPR000086">
    <property type="entry name" value="NUDIX_hydrolase_dom"/>
</dbReference>
<name>A0A1I0SUR8_9NOCA</name>
<sequence length="188" mass="20559">MSAESLHASATRVLTEWRTDDPAADSVRHTMLAFLAAEPRACLRESAAGHITASAVVLDRTGRHVLLTLHPRVGRWLQLGGHCEPDDATVRDAALREAREESGIDDLTLEPDLLDAHTHPIMCSLGVPTRHLDLRFVVRAAADAENVAAVRSAESTDLRWWPIDALPDGPEGAERDALRAMIERANSR</sequence>
<dbReference type="Gene3D" id="3.90.79.10">
    <property type="entry name" value="Nucleoside Triphosphate Pyrophosphohydrolase"/>
    <property type="match status" value="1"/>
</dbReference>
<protein>
    <submittedName>
        <fullName evidence="3">8-oxo-dGTP pyrophosphatase MutT, NUDIX family</fullName>
    </submittedName>
</protein>
<feature type="domain" description="Nudix hydrolase" evidence="2">
    <location>
        <begin position="48"/>
        <end position="183"/>
    </location>
</feature>
<evidence type="ECO:0000313" key="3">
    <source>
        <dbReference type="EMBL" id="SFA42516.1"/>
    </source>
</evidence>
<evidence type="ECO:0000313" key="4">
    <source>
        <dbReference type="Proteomes" id="UP000182054"/>
    </source>
</evidence>
<dbReference type="PANTHER" id="PTHR43736">
    <property type="entry name" value="ADP-RIBOSE PYROPHOSPHATASE"/>
    <property type="match status" value="1"/>
</dbReference>
<dbReference type="PANTHER" id="PTHR43736:SF1">
    <property type="entry name" value="DIHYDRONEOPTERIN TRIPHOSPHATE DIPHOSPHATASE"/>
    <property type="match status" value="1"/>
</dbReference>
<dbReference type="RefSeq" id="WP_068362461.1">
    <property type="nucleotide sequence ID" value="NZ_FOJN01000002.1"/>
</dbReference>
<dbReference type="GeneID" id="85484732"/>
<organism evidence="3 4">
    <name type="scientific">Rhodococcoides kroppenstedtii</name>
    <dbReference type="NCBI Taxonomy" id="293050"/>
    <lineage>
        <taxon>Bacteria</taxon>
        <taxon>Bacillati</taxon>
        <taxon>Actinomycetota</taxon>
        <taxon>Actinomycetes</taxon>
        <taxon>Mycobacteriales</taxon>
        <taxon>Nocardiaceae</taxon>
        <taxon>Rhodococcoides</taxon>
    </lineage>
</organism>
<dbReference type="EMBL" id="FOJN01000002">
    <property type="protein sequence ID" value="SFA42516.1"/>
    <property type="molecule type" value="Genomic_DNA"/>
</dbReference>
<dbReference type="CDD" id="cd03674">
    <property type="entry name" value="NUDIX_Hydrolase"/>
    <property type="match status" value="1"/>
</dbReference>
<evidence type="ECO:0000256" key="1">
    <source>
        <dbReference type="ARBA" id="ARBA00005582"/>
    </source>
</evidence>
<comment type="similarity">
    <text evidence="1">Belongs to the Nudix hydrolase family.</text>
</comment>
<dbReference type="InterPro" id="IPR015797">
    <property type="entry name" value="NUDIX_hydrolase-like_dom_sf"/>
</dbReference>